<dbReference type="PANTHER" id="PTHR47657:SF13">
    <property type="entry name" value="ZN(2)-C6 FUNGAL-TYPE DOMAIN-CONTAINING PROTEIN-RELATED"/>
    <property type="match status" value="1"/>
</dbReference>
<evidence type="ECO:0000256" key="2">
    <source>
        <dbReference type="SAM" id="MobiDB-lite"/>
    </source>
</evidence>
<dbReference type="InterPro" id="IPR021858">
    <property type="entry name" value="Fun_TF"/>
</dbReference>
<proteinExistence type="predicted"/>
<dbReference type="Pfam" id="PF00172">
    <property type="entry name" value="Zn_clus"/>
    <property type="match status" value="1"/>
</dbReference>
<reference evidence="5" key="1">
    <citation type="submission" date="2018-05" db="EMBL/GenBank/DDBJ databases">
        <title>Draft genome sequence of Stemphylium lycopersici strain CIDEFI 213.</title>
        <authorList>
            <person name="Medina R."/>
            <person name="Franco M.E.E."/>
            <person name="Lucentini C.G."/>
            <person name="Saparrat M.C.N."/>
            <person name="Balatti P.A."/>
        </authorList>
    </citation>
    <scope>NUCLEOTIDE SEQUENCE [LARGE SCALE GENOMIC DNA]</scope>
    <source>
        <strain evidence="5">CIDEFI 213</strain>
    </source>
</reference>
<dbReference type="AlphaFoldDB" id="A0A364MYP3"/>
<evidence type="ECO:0000313" key="4">
    <source>
        <dbReference type="EMBL" id="RAR07211.1"/>
    </source>
</evidence>
<sequence length="384" mass="43329">MQQESPLSDVTPTSTTRESSHHASPASSPHEPNKRGGKRTRITRKSHRKSRAGCMNCKTRRIKCDESKPHCANCIRRNVRCDYLITPAPTSNPTNHDNATRRPGSLQLSDIELTYHWTTSTFPSLAAGSASTSHWQSVMETVALKNDHVLHLMFALTARHLAYCRPDRKDEYIATAEYHYEAALTIVTSEIADMRADNCDAILTSVQLICFVSWAKGPQPGEYLAFGENGRSEWLVMFRGIKTTVMSVGAEKFTKTHAPATRNKGRPLPPMDKPAGYEDQLKDLREHIAYVSEPAVRDENVHSVDILEEMYSNRYGGVDGEYHVSFGWLYRMSDAFLDRLQQCDPLTLIVYAHFVVLMRDMEKFWLVNAQTCSDRQLTGNLSGT</sequence>
<dbReference type="PROSITE" id="PS00463">
    <property type="entry name" value="ZN2_CY6_FUNGAL_1"/>
    <property type="match status" value="1"/>
</dbReference>
<dbReference type="InterPro" id="IPR036864">
    <property type="entry name" value="Zn2-C6_fun-type_DNA-bd_sf"/>
</dbReference>
<dbReference type="PRINTS" id="PR00755">
    <property type="entry name" value="AFLATOXINBRP"/>
</dbReference>
<name>A0A364MYP3_STELY</name>
<dbReference type="PANTHER" id="PTHR47657">
    <property type="entry name" value="STEROL REGULATORY ELEMENT-BINDING PROTEIN ECM22"/>
    <property type="match status" value="1"/>
</dbReference>
<comment type="caution">
    <text evidence="4">The sequence shown here is derived from an EMBL/GenBank/DDBJ whole genome shotgun (WGS) entry which is preliminary data.</text>
</comment>
<keyword evidence="5" id="KW-1185">Reference proteome</keyword>
<accession>A0A364MYP3</accession>
<dbReference type="CDD" id="cd00067">
    <property type="entry name" value="GAL4"/>
    <property type="match status" value="1"/>
</dbReference>
<dbReference type="PROSITE" id="PS50048">
    <property type="entry name" value="ZN2_CY6_FUNGAL_2"/>
    <property type="match status" value="1"/>
</dbReference>
<dbReference type="GO" id="GO:0008270">
    <property type="term" value="F:zinc ion binding"/>
    <property type="evidence" value="ECO:0007669"/>
    <property type="project" value="InterPro"/>
</dbReference>
<dbReference type="GO" id="GO:0000981">
    <property type="term" value="F:DNA-binding transcription factor activity, RNA polymerase II-specific"/>
    <property type="evidence" value="ECO:0007669"/>
    <property type="project" value="InterPro"/>
</dbReference>
<dbReference type="EMBL" id="QGDH01000103">
    <property type="protein sequence ID" value="RAR07211.1"/>
    <property type="molecule type" value="Genomic_DNA"/>
</dbReference>
<keyword evidence="1" id="KW-0539">Nucleus</keyword>
<dbReference type="Proteomes" id="UP000249619">
    <property type="component" value="Unassembled WGS sequence"/>
</dbReference>
<dbReference type="SMART" id="SM00066">
    <property type="entry name" value="GAL4"/>
    <property type="match status" value="1"/>
</dbReference>
<dbReference type="InterPro" id="IPR001138">
    <property type="entry name" value="Zn2Cys6_DnaBD"/>
</dbReference>
<feature type="compositionally biased region" description="Basic residues" evidence="2">
    <location>
        <begin position="35"/>
        <end position="51"/>
    </location>
</feature>
<dbReference type="SUPFAM" id="SSF57701">
    <property type="entry name" value="Zn2/Cys6 DNA-binding domain"/>
    <property type="match status" value="1"/>
</dbReference>
<feature type="compositionally biased region" description="Polar residues" evidence="2">
    <location>
        <begin position="1"/>
        <end position="17"/>
    </location>
</feature>
<gene>
    <name evidence="4" type="ORF">DDE83_006584</name>
</gene>
<dbReference type="Gene3D" id="4.10.240.10">
    <property type="entry name" value="Zn(2)-C6 fungal-type DNA-binding domain"/>
    <property type="match status" value="1"/>
</dbReference>
<evidence type="ECO:0000256" key="1">
    <source>
        <dbReference type="ARBA" id="ARBA00023242"/>
    </source>
</evidence>
<organism evidence="4 5">
    <name type="scientific">Stemphylium lycopersici</name>
    <name type="common">Tomato gray leaf spot disease fungus</name>
    <name type="synonym">Thyrospora lycopersici</name>
    <dbReference type="NCBI Taxonomy" id="183478"/>
    <lineage>
        <taxon>Eukaryota</taxon>
        <taxon>Fungi</taxon>
        <taxon>Dikarya</taxon>
        <taxon>Ascomycota</taxon>
        <taxon>Pezizomycotina</taxon>
        <taxon>Dothideomycetes</taxon>
        <taxon>Pleosporomycetidae</taxon>
        <taxon>Pleosporales</taxon>
        <taxon>Pleosporineae</taxon>
        <taxon>Pleosporaceae</taxon>
        <taxon>Stemphylium</taxon>
    </lineage>
</organism>
<dbReference type="Pfam" id="PF11951">
    <property type="entry name" value="Fungal_trans_2"/>
    <property type="match status" value="1"/>
</dbReference>
<protein>
    <submittedName>
        <fullName evidence="4">Sequence-specific DNA binding RNA polymerase II transcription factor</fullName>
    </submittedName>
</protein>
<feature type="domain" description="Zn(2)-C6 fungal-type" evidence="3">
    <location>
        <begin position="53"/>
        <end position="83"/>
    </location>
</feature>
<feature type="region of interest" description="Disordered" evidence="2">
    <location>
        <begin position="1"/>
        <end position="52"/>
    </location>
</feature>
<dbReference type="InterPro" id="IPR052400">
    <property type="entry name" value="Zn2-C6_fungal_TF"/>
</dbReference>
<evidence type="ECO:0000313" key="5">
    <source>
        <dbReference type="Proteomes" id="UP000249619"/>
    </source>
</evidence>
<evidence type="ECO:0000259" key="3">
    <source>
        <dbReference type="PROSITE" id="PS50048"/>
    </source>
</evidence>
<dbReference type="STRING" id="183478.A0A364MYP3"/>